<dbReference type="CDD" id="cd05254">
    <property type="entry name" value="dTDP_HR_like_SDR_e"/>
    <property type="match status" value="1"/>
</dbReference>
<dbReference type="InterPro" id="IPR005913">
    <property type="entry name" value="dTDP_dehydrorham_reduct"/>
</dbReference>
<evidence type="ECO:0000256" key="5">
    <source>
        <dbReference type="ARBA" id="ARBA00045998"/>
    </source>
</evidence>
<protein>
    <recommendedName>
        <fullName evidence="3">Methionine adenosyltransferase 2 subunit beta</fullName>
    </recommendedName>
    <alternativeName>
        <fullName evidence="4">Methionine adenosyltransferase II beta</fullName>
    </alternativeName>
</protein>
<dbReference type="EMBL" id="CAJNOO010000589">
    <property type="protein sequence ID" value="CAF0986129.1"/>
    <property type="molecule type" value="Genomic_DNA"/>
</dbReference>
<comment type="subunit">
    <text evidence="6">Heterotrimer; composed of a catalytic MAT2A homodimer that binds one regulatory MAT2B chain. Heterohexamer; composed of a central, catalytic MAT2A homotetramer flanked on either side by a regulatory MAT2B chain. NADP binding increases the affinity for MAT2A.</text>
</comment>
<evidence type="ECO:0000313" key="9">
    <source>
        <dbReference type="EMBL" id="CAF3972296.1"/>
    </source>
</evidence>
<dbReference type="AlphaFoldDB" id="A0A814FSG5"/>
<proteinExistence type="inferred from homology"/>
<dbReference type="GO" id="GO:0006556">
    <property type="term" value="P:S-adenosylmethionine biosynthetic process"/>
    <property type="evidence" value="ECO:0007669"/>
    <property type="project" value="UniProtKB-UniPathway"/>
</dbReference>
<evidence type="ECO:0000256" key="4">
    <source>
        <dbReference type="ARBA" id="ARBA00029977"/>
    </source>
</evidence>
<evidence type="ECO:0000313" key="8">
    <source>
        <dbReference type="EMBL" id="CAF0986129.1"/>
    </source>
</evidence>
<dbReference type="UniPathway" id="UPA00315">
    <property type="reaction ID" value="UER00080"/>
</dbReference>
<evidence type="ECO:0000256" key="3">
    <source>
        <dbReference type="ARBA" id="ARBA00021596"/>
    </source>
</evidence>
<dbReference type="GO" id="GO:0048269">
    <property type="term" value="C:methionine adenosyltransferase complex"/>
    <property type="evidence" value="ECO:0007669"/>
    <property type="project" value="TreeGrafter"/>
</dbReference>
<gene>
    <name evidence="9" type="ORF">OTI717_LOCUS27500</name>
    <name evidence="8" type="ORF">RFH988_LOCUS13403</name>
</gene>
<name>A0A814FSG5_9BILA</name>
<sequence length="301" mass="34490">MKVFVIGGSGLVGSHCLTYFREKGWTVEGSHCSYGTDRTSYYNTLDPENKKNFDVISFRPDVIVHCAALTNVDYCETHEEESYQHTFKSTEHVCELSMICGARMVYISTDYVFNGDHGPYNENDIPNPINIYGKHKLLSEQLVINSIIDSLVVRVTNVYGDEARAKNFVARIVKQCQDNKQPFCLKLPYDQFATPINAYDIARAMFCLISDKKKGIYHLSSTDYMNRVELARKILSYLNNDQFINVEPVDSSTLKQIAKRPLLAGLLKVKFTNEYPTFVFNSVDNYLASIRKYSFSEWKHP</sequence>
<dbReference type="GO" id="GO:0048270">
    <property type="term" value="F:methionine adenosyltransferase regulator activity"/>
    <property type="evidence" value="ECO:0007669"/>
    <property type="project" value="TreeGrafter"/>
</dbReference>
<dbReference type="Gene3D" id="3.40.50.720">
    <property type="entry name" value="NAD(P)-binding Rossmann-like Domain"/>
    <property type="match status" value="1"/>
</dbReference>
<evidence type="ECO:0000256" key="1">
    <source>
        <dbReference type="ARBA" id="ARBA00005224"/>
    </source>
</evidence>
<dbReference type="PANTHER" id="PTHR10491:SF4">
    <property type="entry name" value="METHIONINE ADENOSYLTRANSFERASE 2 SUBUNIT BETA"/>
    <property type="match status" value="1"/>
</dbReference>
<comment type="similarity">
    <text evidence="2">Belongs to the dTDP-4-dehydrorhamnose reductase family. MAT2B subfamily.</text>
</comment>
<dbReference type="Proteomes" id="UP000663823">
    <property type="component" value="Unassembled WGS sequence"/>
</dbReference>
<dbReference type="EMBL" id="CAJOAX010006163">
    <property type="protein sequence ID" value="CAF3972296.1"/>
    <property type="molecule type" value="Genomic_DNA"/>
</dbReference>
<evidence type="ECO:0000313" key="10">
    <source>
        <dbReference type="Proteomes" id="UP000663882"/>
    </source>
</evidence>
<dbReference type="Proteomes" id="UP000663882">
    <property type="component" value="Unassembled WGS sequence"/>
</dbReference>
<feature type="domain" description="RmlD-like substrate binding" evidence="7">
    <location>
        <begin position="1"/>
        <end position="273"/>
    </location>
</feature>
<evidence type="ECO:0000256" key="2">
    <source>
        <dbReference type="ARBA" id="ARBA00008656"/>
    </source>
</evidence>
<comment type="function">
    <text evidence="5">Regulatory subunit of S-adenosylmethionine synthetase 2, an enzyme that catalyzes the formation of S-adenosylmethionine from methionine and ATP. Regulates MAT2A catalytic activity by changing its kinetic properties, increasing its affinity for L-methionine. Can bind NADP (in vitro).</text>
</comment>
<dbReference type="InterPro" id="IPR029903">
    <property type="entry name" value="RmlD-like-bd"/>
</dbReference>
<evidence type="ECO:0000256" key="6">
    <source>
        <dbReference type="ARBA" id="ARBA00046786"/>
    </source>
</evidence>
<dbReference type="PANTHER" id="PTHR10491">
    <property type="entry name" value="DTDP-4-DEHYDRORHAMNOSE REDUCTASE"/>
    <property type="match status" value="1"/>
</dbReference>
<reference evidence="8" key="1">
    <citation type="submission" date="2021-02" db="EMBL/GenBank/DDBJ databases">
        <authorList>
            <person name="Nowell W R."/>
        </authorList>
    </citation>
    <scope>NUCLEOTIDE SEQUENCE</scope>
</reference>
<dbReference type="Pfam" id="PF04321">
    <property type="entry name" value="RmlD_sub_bind"/>
    <property type="match status" value="1"/>
</dbReference>
<dbReference type="SUPFAM" id="SSF51735">
    <property type="entry name" value="NAD(P)-binding Rossmann-fold domains"/>
    <property type="match status" value="1"/>
</dbReference>
<comment type="caution">
    <text evidence="8">The sequence shown here is derived from an EMBL/GenBank/DDBJ whole genome shotgun (WGS) entry which is preliminary data.</text>
</comment>
<dbReference type="InterPro" id="IPR036291">
    <property type="entry name" value="NAD(P)-bd_dom_sf"/>
</dbReference>
<comment type="pathway">
    <text evidence="1">Amino-acid biosynthesis; S-adenosyl-L-methionine biosynthesis; S-adenosyl-L-methionine from L-methionine: step 1/1.</text>
</comment>
<evidence type="ECO:0000259" key="7">
    <source>
        <dbReference type="Pfam" id="PF04321"/>
    </source>
</evidence>
<accession>A0A814FSG5</accession>
<dbReference type="OrthoDB" id="6235964at2759"/>
<organism evidence="8 10">
    <name type="scientific">Rotaria sordida</name>
    <dbReference type="NCBI Taxonomy" id="392033"/>
    <lineage>
        <taxon>Eukaryota</taxon>
        <taxon>Metazoa</taxon>
        <taxon>Spiralia</taxon>
        <taxon>Gnathifera</taxon>
        <taxon>Rotifera</taxon>
        <taxon>Eurotatoria</taxon>
        <taxon>Bdelloidea</taxon>
        <taxon>Philodinida</taxon>
        <taxon>Philodinidae</taxon>
        <taxon>Rotaria</taxon>
    </lineage>
</organism>